<gene>
    <name evidence="1" type="ORF">DYI25_05225</name>
</gene>
<proteinExistence type="predicted"/>
<sequence>MTIPMGGDEDRLVVIAARILFHNDESFEYRSGSGATLISSIDHASFFLRFYQVIIENFLASFSLNSNQQNQ</sequence>
<name>A0A944CK06_9BACI</name>
<dbReference type="Proteomes" id="UP000761411">
    <property type="component" value="Unassembled WGS sequence"/>
</dbReference>
<keyword evidence="2" id="KW-1185">Reference proteome</keyword>
<protein>
    <submittedName>
        <fullName evidence="1">Uncharacterized protein</fullName>
    </submittedName>
</protein>
<dbReference type="AlphaFoldDB" id="A0A944CK06"/>
<organism evidence="1 2">
    <name type="scientific">Mesobacillus boroniphilus</name>
    <dbReference type="NCBI Taxonomy" id="308892"/>
    <lineage>
        <taxon>Bacteria</taxon>
        <taxon>Bacillati</taxon>
        <taxon>Bacillota</taxon>
        <taxon>Bacilli</taxon>
        <taxon>Bacillales</taxon>
        <taxon>Bacillaceae</taxon>
        <taxon>Mesobacillus</taxon>
    </lineage>
</organism>
<accession>A0A944CK06</accession>
<comment type="caution">
    <text evidence="1">The sequence shown here is derived from an EMBL/GenBank/DDBJ whole genome shotgun (WGS) entry which is preliminary data.</text>
</comment>
<reference evidence="1 2" key="1">
    <citation type="journal article" date="2021" name="Microorganisms">
        <title>Bacterial Dimethylsulfoniopropionate Biosynthesis in the East China Sea.</title>
        <authorList>
            <person name="Liu J."/>
            <person name="Zhang Y."/>
            <person name="Liu J."/>
            <person name="Zhong H."/>
            <person name="Williams B.T."/>
            <person name="Zheng Y."/>
            <person name="Curson A.R.J."/>
            <person name="Sun C."/>
            <person name="Sun H."/>
            <person name="Song D."/>
            <person name="Wagner Mackenzie B."/>
            <person name="Bermejo Martinez A."/>
            <person name="Todd J.D."/>
            <person name="Zhang X.H."/>
        </authorList>
    </citation>
    <scope>NUCLEOTIDE SEQUENCE [LARGE SCALE GENOMIC DNA]</scope>
    <source>
        <strain evidence="1 2">ESS08</strain>
    </source>
</reference>
<evidence type="ECO:0000313" key="1">
    <source>
        <dbReference type="EMBL" id="MBS8263840.1"/>
    </source>
</evidence>
<dbReference type="EMBL" id="QTKX01000001">
    <property type="protein sequence ID" value="MBS8263840.1"/>
    <property type="molecule type" value="Genomic_DNA"/>
</dbReference>
<evidence type="ECO:0000313" key="2">
    <source>
        <dbReference type="Proteomes" id="UP000761411"/>
    </source>
</evidence>